<feature type="region of interest" description="Disordered" evidence="2">
    <location>
        <begin position="71"/>
        <end position="106"/>
    </location>
</feature>
<evidence type="ECO:0000256" key="2">
    <source>
        <dbReference type="SAM" id="MobiDB-lite"/>
    </source>
</evidence>
<sequence length="182" mass="20122">MKFEAGLKDEIQLQVSLSGTRDFAELVEQCQPVDECCRRLAVARNARCNMSSRNFGRRFAPQGWNFKSRRQPFRSFSQGGGGQNRPNAGGNGGYRSENTPRLTSGQSGRQCLRCKWYHGSEPCRAGGITCYNCGKPGHIARDCRVAPRGSGESSQRQPPAGRVYALTVDEAAFSKEPTIERK</sequence>
<dbReference type="InterPro" id="IPR001878">
    <property type="entry name" value="Znf_CCHC"/>
</dbReference>
<keyword evidence="1" id="KW-0863">Zinc-finger</keyword>
<feature type="compositionally biased region" description="Polar residues" evidence="2">
    <location>
        <begin position="96"/>
        <end position="106"/>
    </location>
</feature>
<comment type="caution">
    <text evidence="4">The sequence shown here is derived from an EMBL/GenBank/DDBJ whole genome shotgun (WGS) entry which is preliminary data.</text>
</comment>
<reference evidence="4 5" key="1">
    <citation type="journal article" date="2023" name="Plants (Basel)">
        <title>Bridging the Gap: Combining Genomics and Transcriptomics Approaches to Understand Stylosanthes scabra, an Orphan Legume from the Brazilian Caatinga.</title>
        <authorList>
            <person name="Ferreira-Neto J.R.C."/>
            <person name="da Silva M.D."/>
            <person name="Binneck E."/>
            <person name="de Melo N.F."/>
            <person name="da Silva R.H."/>
            <person name="de Melo A.L.T.M."/>
            <person name="Pandolfi V."/>
            <person name="Bustamante F.O."/>
            <person name="Brasileiro-Vidal A.C."/>
            <person name="Benko-Iseppon A.M."/>
        </authorList>
    </citation>
    <scope>NUCLEOTIDE SEQUENCE [LARGE SCALE GENOMIC DNA]</scope>
    <source>
        <tissue evidence="4">Leaves</tissue>
    </source>
</reference>
<evidence type="ECO:0000259" key="3">
    <source>
        <dbReference type="PROSITE" id="PS50158"/>
    </source>
</evidence>
<feature type="domain" description="CCHC-type" evidence="3">
    <location>
        <begin position="130"/>
        <end position="144"/>
    </location>
</feature>
<keyword evidence="1" id="KW-0862">Zinc</keyword>
<organism evidence="4 5">
    <name type="scientific">Stylosanthes scabra</name>
    <dbReference type="NCBI Taxonomy" id="79078"/>
    <lineage>
        <taxon>Eukaryota</taxon>
        <taxon>Viridiplantae</taxon>
        <taxon>Streptophyta</taxon>
        <taxon>Embryophyta</taxon>
        <taxon>Tracheophyta</taxon>
        <taxon>Spermatophyta</taxon>
        <taxon>Magnoliopsida</taxon>
        <taxon>eudicotyledons</taxon>
        <taxon>Gunneridae</taxon>
        <taxon>Pentapetalae</taxon>
        <taxon>rosids</taxon>
        <taxon>fabids</taxon>
        <taxon>Fabales</taxon>
        <taxon>Fabaceae</taxon>
        <taxon>Papilionoideae</taxon>
        <taxon>50 kb inversion clade</taxon>
        <taxon>dalbergioids sensu lato</taxon>
        <taxon>Dalbergieae</taxon>
        <taxon>Pterocarpus clade</taxon>
        <taxon>Stylosanthes</taxon>
    </lineage>
</organism>
<dbReference type="Pfam" id="PF00098">
    <property type="entry name" value="zf-CCHC"/>
    <property type="match status" value="1"/>
</dbReference>
<accession>A0ABU6QTE4</accession>
<dbReference type="SMART" id="SM00343">
    <property type="entry name" value="ZnF_C2HC"/>
    <property type="match status" value="1"/>
</dbReference>
<feature type="compositionally biased region" description="Gly residues" evidence="2">
    <location>
        <begin position="78"/>
        <end position="93"/>
    </location>
</feature>
<evidence type="ECO:0000313" key="5">
    <source>
        <dbReference type="Proteomes" id="UP001341840"/>
    </source>
</evidence>
<evidence type="ECO:0000313" key="4">
    <source>
        <dbReference type="EMBL" id="MED6114289.1"/>
    </source>
</evidence>
<dbReference type="Proteomes" id="UP001341840">
    <property type="component" value="Unassembled WGS sequence"/>
</dbReference>
<protein>
    <recommendedName>
        <fullName evidence="3">CCHC-type domain-containing protein</fullName>
    </recommendedName>
</protein>
<keyword evidence="1" id="KW-0479">Metal-binding</keyword>
<gene>
    <name evidence="4" type="ORF">PIB30_078891</name>
</gene>
<dbReference type="EMBL" id="JASCZI010001103">
    <property type="protein sequence ID" value="MED6114289.1"/>
    <property type="molecule type" value="Genomic_DNA"/>
</dbReference>
<keyword evidence="5" id="KW-1185">Reference proteome</keyword>
<proteinExistence type="predicted"/>
<name>A0ABU6QTE4_9FABA</name>
<dbReference type="Gene3D" id="4.10.60.10">
    <property type="entry name" value="Zinc finger, CCHC-type"/>
    <property type="match status" value="1"/>
</dbReference>
<dbReference type="SUPFAM" id="SSF57756">
    <property type="entry name" value="Retrovirus zinc finger-like domains"/>
    <property type="match status" value="1"/>
</dbReference>
<evidence type="ECO:0000256" key="1">
    <source>
        <dbReference type="PROSITE-ProRule" id="PRU00047"/>
    </source>
</evidence>
<dbReference type="InterPro" id="IPR036875">
    <property type="entry name" value="Znf_CCHC_sf"/>
</dbReference>
<dbReference type="PROSITE" id="PS50158">
    <property type="entry name" value="ZF_CCHC"/>
    <property type="match status" value="1"/>
</dbReference>